<dbReference type="EMBL" id="BAAATZ010000034">
    <property type="protein sequence ID" value="GAA2737223.1"/>
    <property type="molecule type" value="Genomic_DNA"/>
</dbReference>
<name>A0ABP6H996_9ACTN</name>
<proteinExistence type="predicted"/>
<feature type="region of interest" description="Disordered" evidence="1">
    <location>
        <begin position="1"/>
        <end position="47"/>
    </location>
</feature>
<dbReference type="Proteomes" id="UP001501842">
    <property type="component" value="Unassembled WGS sequence"/>
</dbReference>
<protein>
    <submittedName>
        <fullName evidence="2">Uncharacterized protein</fullName>
    </submittedName>
</protein>
<evidence type="ECO:0000313" key="3">
    <source>
        <dbReference type="Proteomes" id="UP001501842"/>
    </source>
</evidence>
<accession>A0ABP6H996</accession>
<organism evidence="2 3">
    <name type="scientific">Actinocorallia aurantiaca</name>
    <dbReference type="NCBI Taxonomy" id="46204"/>
    <lineage>
        <taxon>Bacteria</taxon>
        <taxon>Bacillati</taxon>
        <taxon>Actinomycetota</taxon>
        <taxon>Actinomycetes</taxon>
        <taxon>Streptosporangiales</taxon>
        <taxon>Thermomonosporaceae</taxon>
        <taxon>Actinocorallia</taxon>
    </lineage>
</organism>
<feature type="compositionally biased region" description="Basic and acidic residues" evidence="1">
    <location>
        <begin position="34"/>
        <end position="47"/>
    </location>
</feature>
<comment type="caution">
    <text evidence="2">The sequence shown here is derived from an EMBL/GenBank/DDBJ whole genome shotgun (WGS) entry which is preliminary data.</text>
</comment>
<dbReference type="RefSeq" id="WP_344456768.1">
    <property type="nucleotide sequence ID" value="NZ_BAAATZ010000034.1"/>
</dbReference>
<evidence type="ECO:0000256" key="1">
    <source>
        <dbReference type="SAM" id="MobiDB-lite"/>
    </source>
</evidence>
<reference evidence="3" key="1">
    <citation type="journal article" date="2019" name="Int. J. Syst. Evol. Microbiol.">
        <title>The Global Catalogue of Microorganisms (GCM) 10K type strain sequencing project: providing services to taxonomists for standard genome sequencing and annotation.</title>
        <authorList>
            <consortium name="The Broad Institute Genomics Platform"/>
            <consortium name="The Broad Institute Genome Sequencing Center for Infectious Disease"/>
            <person name="Wu L."/>
            <person name="Ma J."/>
        </authorList>
    </citation>
    <scope>NUCLEOTIDE SEQUENCE [LARGE SCALE GENOMIC DNA]</scope>
    <source>
        <strain evidence="3">JCM 8201</strain>
    </source>
</reference>
<gene>
    <name evidence="2" type="ORF">GCM10010439_66400</name>
</gene>
<keyword evidence="3" id="KW-1185">Reference proteome</keyword>
<sequence>MTESERRDEARPVPADTPPPRPRPAEWVLLTPRRPRDVHHDRAGADG</sequence>
<evidence type="ECO:0000313" key="2">
    <source>
        <dbReference type="EMBL" id="GAA2737223.1"/>
    </source>
</evidence>
<feature type="compositionally biased region" description="Basic and acidic residues" evidence="1">
    <location>
        <begin position="1"/>
        <end position="11"/>
    </location>
</feature>